<keyword evidence="12" id="KW-1185">Reference proteome</keyword>
<sequence>MIRTVNMCRQNSLAHHSGEEEIAADESLLVYCKPVELYNILYRREWSIETNVVYYLVDACVSMFSSLISGSLETAFFSLCLRFSADVCVIKLQQGRKGGSETVYHLSWNSFRSLSLAEFEALDHVTSGLRAGIVIFNYRDHYNMLRKTEVTEDFSCPFCLMQCGSFKGLRLHLCSSHDLFNFEFWVTEDYQAVNVSVKVDILRSEMWRLSRSYSLLLVVDVKLVTYLSNMYAHSRPRKRRRKDSVQNEKRSNVKFMELDSPEDIQNGFILKDDGENVSRTSRNEKILLSGRNDGRKSGPDHPGTMDDLEHVESSFNISGVSIAMPQSSGDPECSKSICKSDPALPAKSKKLSMDRSDSRNVCKHIITNTIGICDKPMAPEQVLSDRDSEDEVDDDIADLEDRRMLDDFVDVSKDEKQLMHLWNSFMRKQRVLADGHVPWACEAFSKLHGKELVTSPTLFWCWRLFMIKLWNHGLLDACTMNNCNRTLDSYRNEGLGTSK</sequence>
<dbReference type="Pfam" id="PF23320">
    <property type="entry name" value="Zn_SUZ12"/>
    <property type="match status" value="1"/>
</dbReference>
<dbReference type="Proteomes" id="UP001374535">
    <property type="component" value="Chromosome 5"/>
</dbReference>
<comment type="similarity">
    <text evidence="1">Belongs to the VEFS (VRN2-EMF2-FIS2-SU(Z)12) family.</text>
</comment>
<dbReference type="InterPro" id="IPR057540">
    <property type="entry name" value="Znf_SUZ12"/>
</dbReference>
<feature type="region of interest" description="Disordered" evidence="8">
    <location>
        <begin position="280"/>
        <end position="308"/>
    </location>
</feature>
<keyword evidence="3" id="KW-0863">Zinc-finger</keyword>
<dbReference type="GO" id="GO:0008270">
    <property type="term" value="F:zinc ion binding"/>
    <property type="evidence" value="ECO:0007669"/>
    <property type="project" value="UniProtKB-KW"/>
</dbReference>
<keyword evidence="7" id="KW-0804">Transcription</keyword>
<keyword evidence="5" id="KW-0156">Chromatin regulator</keyword>
<evidence type="ECO:0000256" key="1">
    <source>
        <dbReference type="ARBA" id="ARBA00007416"/>
    </source>
</evidence>
<evidence type="ECO:0000313" key="11">
    <source>
        <dbReference type="EMBL" id="WVZ10457.1"/>
    </source>
</evidence>
<dbReference type="AlphaFoldDB" id="A0AAQ3RXZ8"/>
<dbReference type="InterPro" id="IPR019135">
    <property type="entry name" value="Polycomb_protein_VEFS-Box"/>
</dbReference>
<dbReference type="GO" id="GO:0031490">
    <property type="term" value="F:chromatin DNA binding"/>
    <property type="evidence" value="ECO:0007669"/>
    <property type="project" value="TreeGrafter"/>
</dbReference>
<dbReference type="PANTHER" id="PTHR22597">
    <property type="entry name" value="POLYCOMB GROUP PROTEIN"/>
    <property type="match status" value="1"/>
</dbReference>
<feature type="domain" description="Polycomb protein VEFS-Box" evidence="9">
    <location>
        <begin position="375"/>
        <end position="480"/>
    </location>
</feature>
<evidence type="ECO:0008006" key="13">
    <source>
        <dbReference type="Google" id="ProtNLM"/>
    </source>
</evidence>
<accession>A0AAQ3RXZ8</accession>
<evidence type="ECO:0000259" key="10">
    <source>
        <dbReference type="Pfam" id="PF23320"/>
    </source>
</evidence>
<gene>
    <name evidence="11" type="ORF">V8G54_014987</name>
</gene>
<dbReference type="CDD" id="cd21553">
    <property type="entry name" value="VEFS-box_EMF2-like"/>
    <property type="match status" value="1"/>
</dbReference>
<reference evidence="11 12" key="1">
    <citation type="journal article" date="2023" name="Life. Sci Alliance">
        <title>Evolutionary insights into 3D genome organization and epigenetic landscape of Vigna mungo.</title>
        <authorList>
            <person name="Junaid A."/>
            <person name="Singh B."/>
            <person name="Bhatia S."/>
        </authorList>
    </citation>
    <scope>NUCLEOTIDE SEQUENCE [LARGE SCALE GENOMIC DNA]</scope>
    <source>
        <strain evidence="11">Urdbean</strain>
    </source>
</reference>
<dbReference type="EMBL" id="CP144696">
    <property type="protein sequence ID" value="WVZ10457.1"/>
    <property type="molecule type" value="Genomic_DNA"/>
</dbReference>
<evidence type="ECO:0000256" key="4">
    <source>
        <dbReference type="ARBA" id="ARBA00022833"/>
    </source>
</evidence>
<evidence type="ECO:0000256" key="2">
    <source>
        <dbReference type="ARBA" id="ARBA00022723"/>
    </source>
</evidence>
<dbReference type="CDD" id="cd21749">
    <property type="entry name" value="ZnB-Zn_EMF2-like"/>
    <property type="match status" value="1"/>
</dbReference>
<dbReference type="PANTHER" id="PTHR22597:SF0">
    <property type="entry name" value="POLYCOMB PROTEIN SUZ12"/>
    <property type="match status" value="1"/>
</dbReference>
<evidence type="ECO:0000313" key="12">
    <source>
        <dbReference type="Proteomes" id="UP001374535"/>
    </source>
</evidence>
<evidence type="ECO:0000256" key="3">
    <source>
        <dbReference type="ARBA" id="ARBA00022771"/>
    </source>
</evidence>
<dbReference type="GO" id="GO:0006325">
    <property type="term" value="P:chromatin organization"/>
    <property type="evidence" value="ECO:0007669"/>
    <property type="project" value="UniProtKB-KW"/>
</dbReference>
<feature type="compositionally biased region" description="Basic and acidic residues" evidence="8">
    <location>
        <begin position="292"/>
        <end position="308"/>
    </location>
</feature>
<keyword evidence="4" id="KW-0862">Zinc</keyword>
<protein>
    <recommendedName>
        <fullName evidence="13">Polycomb protein VEFS-Box domain-containing protein</fullName>
    </recommendedName>
</protein>
<keyword evidence="6" id="KW-0805">Transcription regulation</keyword>
<evidence type="ECO:0000256" key="7">
    <source>
        <dbReference type="ARBA" id="ARBA00023163"/>
    </source>
</evidence>
<evidence type="ECO:0000256" key="6">
    <source>
        <dbReference type="ARBA" id="ARBA00023015"/>
    </source>
</evidence>
<evidence type="ECO:0000256" key="8">
    <source>
        <dbReference type="SAM" id="MobiDB-lite"/>
    </source>
</evidence>
<dbReference type="Pfam" id="PF09733">
    <property type="entry name" value="VEFS-Box"/>
    <property type="match status" value="1"/>
</dbReference>
<organism evidence="11 12">
    <name type="scientific">Vigna mungo</name>
    <name type="common">Black gram</name>
    <name type="synonym">Phaseolus mungo</name>
    <dbReference type="NCBI Taxonomy" id="3915"/>
    <lineage>
        <taxon>Eukaryota</taxon>
        <taxon>Viridiplantae</taxon>
        <taxon>Streptophyta</taxon>
        <taxon>Embryophyta</taxon>
        <taxon>Tracheophyta</taxon>
        <taxon>Spermatophyta</taxon>
        <taxon>Magnoliopsida</taxon>
        <taxon>eudicotyledons</taxon>
        <taxon>Gunneridae</taxon>
        <taxon>Pentapetalae</taxon>
        <taxon>rosids</taxon>
        <taxon>fabids</taxon>
        <taxon>Fabales</taxon>
        <taxon>Fabaceae</taxon>
        <taxon>Papilionoideae</taxon>
        <taxon>50 kb inversion clade</taxon>
        <taxon>NPAAA clade</taxon>
        <taxon>indigoferoid/millettioid clade</taxon>
        <taxon>Phaseoleae</taxon>
        <taxon>Vigna</taxon>
    </lineage>
</organism>
<keyword evidence="2" id="KW-0479">Metal-binding</keyword>
<feature type="domain" description="Polycomb protein SUZ12-like zinc finger" evidence="10">
    <location>
        <begin position="132"/>
        <end position="198"/>
    </location>
</feature>
<evidence type="ECO:0000259" key="9">
    <source>
        <dbReference type="Pfam" id="PF09733"/>
    </source>
</evidence>
<evidence type="ECO:0000256" key="5">
    <source>
        <dbReference type="ARBA" id="ARBA00022853"/>
    </source>
</evidence>
<name>A0AAQ3RXZ8_VIGMU</name>
<dbReference type="GO" id="GO:0005634">
    <property type="term" value="C:nucleus"/>
    <property type="evidence" value="ECO:0007669"/>
    <property type="project" value="TreeGrafter"/>
</dbReference>
<proteinExistence type="inferred from homology"/>